<dbReference type="STRING" id="1291052.FC18_GL000183"/>
<evidence type="ECO:0000256" key="2">
    <source>
        <dbReference type="ARBA" id="ARBA00010145"/>
    </source>
</evidence>
<feature type="transmembrane region" description="Helical" evidence="8">
    <location>
        <begin position="192"/>
        <end position="212"/>
    </location>
</feature>
<feature type="transmembrane region" description="Helical" evidence="8">
    <location>
        <begin position="97"/>
        <end position="117"/>
    </location>
</feature>
<reference evidence="9 10" key="1">
    <citation type="journal article" date="2015" name="Genome Announc.">
        <title>Expanding the biotechnology potential of lactobacilli through comparative genomics of 213 strains and associated genera.</title>
        <authorList>
            <person name="Sun Z."/>
            <person name="Harris H.M."/>
            <person name="McCann A."/>
            <person name="Guo C."/>
            <person name="Argimon S."/>
            <person name="Zhang W."/>
            <person name="Yang X."/>
            <person name="Jeffery I.B."/>
            <person name="Cooney J.C."/>
            <person name="Kagawa T.F."/>
            <person name="Liu W."/>
            <person name="Song Y."/>
            <person name="Salvetti E."/>
            <person name="Wrobel A."/>
            <person name="Rasinkangas P."/>
            <person name="Parkhill J."/>
            <person name="Rea M.C."/>
            <person name="O'Sullivan O."/>
            <person name="Ritari J."/>
            <person name="Douillard F.P."/>
            <person name="Paul Ross R."/>
            <person name="Yang R."/>
            <person name="Briner A.E."/>
            <person name="Felis G.E."/>
            <person name="de Vos W.M."/>
            <person name="Barrangou R."/>
            <person name="Klaenhammer T.R."/>
            <person name="Caufield P.W."/>
            <person name="Cui Y."/>
            <person name="Zhang H."/>
            <person name="O'Toole P.W."/>
        </authorList>
    </citation>
    <scope>NUCLEOTIDE SEQUENCE [LARGE SCALE GENOMIC DNA]</scope>
    <source>
        <strain evidence="9 10">DSM 20505</strain>
    </source>
</reference>
<keyword evidence="6 8" id="KW-1133">Transmembrane helix</keyword>
<dbReference type="PANTHER" id="PTHR36838">
    <property type="entry name" value="AUXIN EFFLUX CARRIER FAMILY PROTEIN"/>
    <property type="match status" value="1"/>
</dbReference>
<evidence type="ECO:0000256" key="5">
    <source>
        <dbReference type="ARBA" id="ARBA00022692"/>
    </source>
</evidence>
<dbReference type="Gene3D" id="1.20.1530.20">
    <property type="match status" value="1"/>
</dbReference>
<dbReference type="GO" id="GO:0005886">
    <property type="term" value="C:plasma membrane"/>
    <property type="evidence" value="ECO:0007669"/>
    <property type="project" value="UniProtKB-SubCell"/>
</dbReference>
<evidence type="ECO:0000256" key="6">
    <source>
        <dbReference type="ARBA" id="ARBA00022989"/>
    </source>
</evidence>
<accession>A0A0R1ZNR7</accession>
<feature type="transmembrane region" description="Helical" evidence="8">
    <location>
        <begin position="281"/>
        <end position="305"/>
    </location>
</feature>
<gene>
    <name evidence="9" type="ORF">FC18_GL000183</name>
</gene>
<dbReference type="AlphaFoldDB" id="A0A0R1ZNR7"/>
<keyword evidence="7 8" id="KW-0472">Membrane</keyword>
<name>A0A0R1ZNR7_9LACO</name>
<evidence type="ECO:0000256" key="7">
    <source>
        <dbReference type="ARBA" id="ARBA00023136"/>
    </source>
</evidence>
<evidence type="ECO:0000313" key="10">
    <source>
        <dbReference type="Proteomes" id="UP000051679"/>
    </source>
</evidence>
<dbReference type="PATRIC" id="fig|1291052.5.peg.190"/>
<proteinExistence type="inferred from homology"/>
<evidence type="ECO:0000256" key="3">
    <source>
        <dbReference type="ARBA" id="ARBA00022448"/>
    </source>
</evidence>
<feature type="transmembrane region" description="Helical" evidence="8">
    <location>
        <begin position="65"/>
        <end position="85"/>
    </location>
</feature>
<evidence type="ECO:0000313" key="9">
    <source>
        <dbReference type="EMBL" id="KRM56207.1"/>
    </source>
</evidence>
<dbReference type="PANTHER" id="PTHR36838:SF1">
    <property type="entry name" value="SLR1864 PROTEIN"/>
    <property type="match status" value="1"/>
</dbReference>
<keyword evidence="3" id="KW-0813">Transport</keyword>
<feature type="transmembrane region" description="Helical" evidence="8">
    <location>
        <begin position="123"/>
        <end position="142"/>
    </location>
</feature>
<comment type="subcellular location">
    <subcellularLocation>
        <location evidence="1">Cell membrane</location>
        <topology evidence="1">Multi-pass membrane protein</topology>
    </subcellularLocation>
</comment>
<protein>
    <submittedName>
        <fullName evidence="9">Malate transporter</fullName>
    </submittedName>
</protein>
<evidence type="ECO:0000256" key="1">
    <source>
        <dbReference type="ARBA" id="ARBA00004651"/>
    </source>
</evidence>
<feature type="transmembrane region" description="Helical" evidence="8">
    <location>
        <begin position="6"/>
        <end position="22"/>
    </location>
</feature>
<feature type="transmembrane region" description="Helical" evidence="8">
    <location>
        <begin position="224"/>
        <end position="246"/>
    </location>
</feature>
<evidence type="ECO:0000256" key="4">
    <source>
        <dbReference type="ARBA" id="ARBA00022475"/>
    </source>
</evidence>
<dbReference type="EMBL" id="AYYO01000008">
    <property type="protein sequence ID" value="KRM56207.1"/>
    <property type="molecule type" value="Genomic_DNA"/>
</dbReference>
<dbReference type="Proteomes" id="UP000051679">
    <property type="component" value="Unassembled WGS sequence"/>
</dbReference>
<comment type="caution">
    <text evidence="9">The sequence shown here is derived from an EMBL/GenBank/DDBJ whole genome shotgun (WGS) entry which is preliminary data.</text>
</comment>
<evidence type="ECO:0000256" key="8">
    <source>
        <dbReference type="SAM" id="Phobius"/>
    </source>
</evidence>
<keyword evidence="4" id="KW-1003">Cell membrane</keyword>
<keyword evidence="5 8" id="KW-0812">Transmembrane</keyword>
<dbReference type="InterPro" id="IPR038770">
    <property type="entry name" value="Na+/solute_symporter_sf"/>
</dbReference>
<dbReference type="GO" id="GO:0055085">
    <property type="term" value="P:transmembrane transport"/>
    <property type="evidence" value="ECO:0007669"/>
    <property type="project" value="InterPro"/>
</dbReference>
<dbReference type="Pfam" id="PF03547">
    <property type="entry name" value="Mem_trans"/>
    <property type="match status" value="1"/>
</dbReference>
<dbReference type="InterPro" id="IPR004776">
    <property type="entry name" value="Mem_transp_PIN-like"/>
</dbReference>
<sequence length="306" mass="33475">MGVTEILVLIALGYFLAAKNWLSKDSGKIIAKIVTQVALPAYMVVTVSSKFSAKELINLLPQLRYPLISMAILGVLSAIVMRLIHVEKMHEGLFCSMFLNSNTVFIGLPVNLALFGAKSLPYVLVYYMANTTIFWTIGVYLIQHDGPTAASFDWRKTLGKIFSPPLLGFIVGIIIVLLHIQLPDFLMADLNYVGSLTIPGSMFFIGITIYQAGLRKAFTFNKDLLGVLFGRFIAAPLVMTVLLSFADMSPLMRSIFIIQSCMPVMTNAPVVARLYDADTEFAAIGVASSTVLAMVVIPLVMTFLAS</sequence>
<comment type="similarity">
    <text evidence="2">Belongs to the auxin efflux carrier (TC 2.A.69) family.</text>
</comment>
<organism evidence="9 10">
    <name type="scientific">Lacticaseibacillus sharpeae JCM 1186 = DSM 20505</name>
    <dbReference type="NCBI Taxonomy" id="1291052"/>
    <lineage>
        <taxon>Bacteria</taxon>
        <taxon>Bacillati</taxon>
        <taxon>Bacillota</taxon>
        <taxon>Bacilli</taxon>
        <taxon>Lactobacillales</taxon>
        <taxon>Lactobacillaceae</taxon>
        <taxon>Lacticaseibacillus</taxon>
    </lineage>
</organism>
<feature type="transmembrane region" description="Helical" evidence="8">
    <location>
        <begin position="162"/>
        <end position="180"/>
    </location>
</feature>
<keyword evidence="10" id="KW-1185">Reference proteome</keyword>
<feature type="transmembrane region" description="Helical" evidence="8">
    <location>
        <begin position="29"/>
        <end position="45"/>
    </location>
</feature>